<reference evidence="4" key="2">
    <citation type="submission" date="2015-01" db="EMBL/GenBank/DDBJ databases">
        <title>Evolutionary Origins and Diversification of the Mycorrhizal Mutualists.</title>
        <authorList>
            <consortium name="DOE Joint Genome Institute"/>
            <consortium name="Mycorrhizal Genomics Consortium"/>
            <person name="Kohler A."/>
            <person name="Kuo A."/>
            <person name="Nagy L.G."/>
            <person name="Floudas D."/>
            <person name="Copeland A."/>
            <person name="Barry K.W."/>
            <person name="Cichocki N."/>
            <person name="Veneault-Fourrey C."/>
            <person name="LaButti K."/>
            <person name="Lindquist E.A."/>
            <person name="Lipzen A."/>
            <person name="Lundell T."/>
            <person name="Morin E."/>
            <person name="Murat C."/>
            <person name="Riley R."/>
            <person name="Ohm R."/>
            <person name="Sun H."/>
            <person name="Tunlid A."/>
            <person name="Henrissat B."/>
            <person name="Grigoriev I.V."/>
            <person name="Hibbett D.S."/>
            <person name="Martin F."/>
        </authorList>
    </citation>
    <scope>NUCLEOTIDE SEQUENCE [LARGE SCALE GENOMIC DNA]</scope>
    <source>
        <strain evidence="4">ATCC 200175</strain>
    </source>
</reference>
<feature type="region of interest" description="Disordered" evidence="2">
    <location>
        <begin position="304"/>
        <end position="355"/>
    </location>
</feature>
<dbReference type="EMBL" id="KN819390">
    <property type="protein sequence ID" value="KIJ10971.1"/>
    <property type="molecule type" value="Genomic_DNA"/>
</dbReference>
<dbReference type="AlphaFoldDB" id="A0A0C9TUN7"/>
<evidence type="ECO:0000313" key="3">
    <source>
        <dbReference type="EMBL" id="KIJ10971.1"/>
    </source>
</evidence>
<dbReference type="Proteomes" id="UP000053647">
    <property type="component" value="Unassembled WGS sequence"/>
</dbReference>
<feature type="compositionally biased region" description="Acidic residues" evidence="2">
    <location>
        <begin position="251"/>
        <end position="267"/>
    </location>
</feature>
<evidence type="ECO:0000313" key="4">
    <source>
        <dbReference type="Proteomes" id="UP000053647"/>
    </source>
</evidence>
<feature type="coiled-coil region" evidence="1">
    <location>
        <begin position="100"/>
        <end position="131"/>
    </location>
</feature>
<sequence length="466" mass="51423">MPNQSCLTQIYAASQRRVSGFALVDHTNAFNRAVRELIRLSAVAPPLLGGHALLPTASVESTAEWRSEWETWMGGLFRAPEDVKEQGDCLEIPYNVSQAIAMAEVAYTNLEDRAEAERARELKALEGLRAQVLTTPEDGTPEEQELWAEEWHTKVQRLTASLASDALRGIGLGVPAADKAVFIQMHGVCVTWRAEAAQRAEEEKQRVAREREEAAAEAEAEACVREAARARQVEMARERERAAEEVGMGEPVDEEDEENEEAGEEETSAAMVVSPVATPTKKAKTHDPRLTVVVPPHKRQFTEAFHKGRRTSEEREMSEHSGVSKGKAKAIDRPGELEQGVPGPSNSSTSAHPWPYPVPMTSVSRDVVEADLLPEDGRSVITNQKLNALIRILGHLTTQGSFIEAQVQNLKARAMDLNVEVRDVQETHGKYSHQLEYTAAQLGAVLCEAKEFPVEEEESGQEESKQ</sequence>
<proteinExistence type="predicted"/>
<keyword evidence="1" id="KW-0175">Coiled coil</keyword>
<feature type="region of interest" description="Disordered" evidence="2">
    <location>
        <begin position="239"/>
        <end position="270"/>
    </location>
</feature>
<evidence type="ECO:0000256" key="1">
    <source>
        <dbReference type="SAM" id="Coils"/>
    </source>
</evidence>
<name>A0A0C9TUN7_PAXIN</name>
<evidence type="ECO:0000256" key="2">
    <source>
        <dbReference type="SAM" id="MobiDB-lite"/>
    </source>
</evidence>
<reference evidence="3 4" key="1">
    <citation type="submission" date="2014-06" db="EMBL/GenBank/DDBJ databases">
        <authorList>
            <consortium name="DOE Joint Genome Institute"/>
            <person name="Kuo A."/>
            <person name="Kohler A."/>
            <person name="Nagy L.G."/>
            <person name="Floudas D."/>
            <person name="Copeland A."/>
            <person name="Barry K.W."/>
            <person name="Cichocki N."/>
            <person name="Veneault-Fourrey C."/>
            <person name="LaButti K."/>
            <person name="Lindquist E.A."/>
            <person name="Lipzen A."/>
            <person name="Lundell T."/>
            <person name="Morin E."/>
            <person name="Murat C."/>
            <person name="Sun H."/>
            <person name="Tunlid A."/>
            <person name="Henrissat B."/>
            <person name="Grigoriev I.V."/>
            <person name="Hibbett D.S."/>
            <person name="Martin F."/>
            <person name="Nordberg H.P."/>
            <person name="Cantor M.N."/>
            <person name="Hua S.X."/>
        </authorList>
    </citation>
    <scope>NUCLEOTIDE SEQUENCE [LARGE SCALE GENOMIC DNA]</scope>
    <source>
        <strain evidence="3 4">ATCC 200175</strain>
    </source>
</reference>
<feature type="compositionally biased region" description="Basic and acidic residues" evidence="2">
    <location>
        <begin position="304"/>
        <end position="319"/>
    </location>
</feature>
<keyword evidence="4" id="KW-1185">Reference proteome</keyword>
<protein>
    <submittedName>
        <fullName evidence="3">Unplaced genomic scaffold PAXINscaffold_68, whole genome shotgun sequence</fullName>
    </submittedName>
</protein>
<dbReference type="HOGENOM" id="CLU_046884_1_0_1"/>
<gene>
    <name evidence="3" type="ORF">PAXINDRAFT_16061</name>
</gene>
<accession>A0A0C9TUN7</accession>
<organism evidence="3 4">
    <name type="scientific">Paxillus involutus ATCC 200175</name>
    <dbReference type="NCBI Taxonomy" id="664439"/>
    <lineage>
        <taxon>Eukaryota</taxon>
        <taxon>Fungi</taxon>
        <taxon>Dikarya</taxon>
        <taxon>Basidiomycota</taxon>
        <taxon>Agaricomycotina</taxon>
        <taxon>Agaricomycetes</taxon>
        <taxon>Agaricomycetidae</taxon>
        <taxon>Boletales</taxon>
        <taxon>Paxilineae</taxon>
        <taxon>Paxillaceae</taxon>
        <taxon>Paxillus</taxon>
    </lineage>
</organism>